<evidence type="ECO:0000313" key="3">
    <source>
        <dbReference type="Proteomes" id="UP000244898"/>
    </source>
</evidence>
<dbReference type="RefSeq" id="WP_108791744.1">
    <property type="nucleotide sequence ID" value="NZ_ONZG01000013.1"/>
</dbReference>
<accession>A0A2R8CEF3</accession>
<keyword evidence="3" id="KW-1185">Reference proteome</keyword>
<protein>
    <recommendedName>
        <fullName evidence="4">DUF2244 domain-containing protein</fullName>
    </recommendedName>
</protein>
<dbReference type="OrthoDB" id="7862519at2"/>
<feature type="transmembrane region" description="Helical" evidence="1">
    <location>
        <begin position="41"/>
        <end position="59"/>
    </location>
</feature>
<keyword evidence="1" id="KW-0472">Membrane</keyword>
<evidence type="ECO:0000313" key="2">
    <source>
        <dbReference type="EMBL" id="SPJ30816.1"/>
    </source>
</evidence>
<dbReference type="EMBL" id="ONZG01000013">
    <property type="protein sequence ID" value="SPJ30816.1"/>
    <property type="molecule type" value="Genomic_DNA"/>
</dbReference>
<sequence length="156" mass="17290">MNKDVLAVVEASAPRRWMGVIMIAVVSLMSFYVALLGGPELWWQAFLIVVGGATMWLALKMWRATSERVELTETELRSTDGQVIARIEDIESLDRGVFAFKPSNGFLLRTSQPASGVWQPGLWWRMGRRIGIGGVTPGSQSKFMAEMISAMIAQRG</sequence>
<name>A0A2R8CEF3_9RHOB</name>
<reference evidence="3" key="1">
    <citation type="submission" date="2018-03" db="EMBL/GenBank/DDBJ databases">
        <authorList>
            <person name="Rodrigo-Torres L."/>
            <person name="Arahal R. D."/>
            <person name="Lucena T."/>
        </authorList>
    </citation>
    <scope>NUCLEOTIDE SEQUENCE [LARGE SCALE GENOMIC DNA]</scope>
    <source>
        <strain evidence="3">CECT 7615</strain>
    </source>
</reference>
<evidence type="ECO:0000256" key="1">
    <source>
        <dbReference type="SAM" id="Phobius"/>
    </source>
</evidence>
<gene>
    <name evidence="2" type="ORF">TRM7615_04351</name>
</gene>
<proteinExistence type="predicted"/>
<keyword evidence="1" id="KW-1133">Transmembrane helix</keyword>
<dbReference type="Proteomes" id="UP000244898">
    <property type="component" value="Unassembled WGS sequence"/>
</dbReference>
<evidence type="ECO:0008006" key="4">
    <source>
        <dbReference type="Google" id="ProtNLM"/>
    </source>
</evidence>
<keyword evidence="1" id="KW-0812">Transmembrane</keyword>
<dbReference type="AlphaFoldDB" id="A0A2R8CEF3"/>
<feature type="transmembrane region" description="Helical" evidence="1">
    <location>
        <begin position="17"/>
        <end position="35"/>
    </location>
</feature>
<organism evidence="2 3">
    <name type="scientific">Falsiruegeria mediterranea M17</name>
    <dbReference type="NCBI Taxonomy" id="1200281"/>
    <lineage>
        <taxon>Bacteria</taxon>
        <taxon>Pseudomonadati</taxon>
        <taxon>Pseudomonadota</taxon>
        <taxon>Alphaproteobacteria</taxon>
        <taxon>Rhodobacterales</taxon>
        <taxon>Roseobacteraceae</taxon>
        <taxon>Falsiruegeria</taxon>
    </lineage>
</organism>